<dbReference type="SUPFAM" id="SSF53474">
    <property type="entry name" value="alpha/beta-Hydrolases"/>
    <property type="match status" value="1"/>
</dbReference>
<proteinExistence type="predicted"/>
<reference evidence="1 2" key="1">
    <citation type="submission" date="2018-10" db="EMBL/GenBank/DDBJ databases">
        <title>Phylogenomics of Brevibacillus.</title>
        <authorList>
            <person name="Dunlap C."/>
        </authorList>
    </citation>
    <scope>NUCLEOTIDE SEQUENCE [LARGE SCALE GENOMIC DNA]</scope>
    <source>
        <strain evidence="1 2">JCM 12215</strain>
    </source>
</reference>
<accession>A0A3M8CMN8</accession>
<gene>
    <name evidence="1" type="ORF">EDM52_01575</name>
</gene>
<sequence>MIDYIGENGEHDLSREEVLTNTRNRERTGYDSKEQFASHAKETWTKWDPYYEKWFEHVSIYPLENGQITYRIPNDINVQIMETVCDLHDEEAYQQITCPVLFLPAADEPKLDVKLSLIGRVRDNFTSKVVIIPHSKHLMPIDQPHFASKEILTFLKEIC</sequence>
<organism evidence="1 2">
    <name type="scientific">Brevibacillus invocatus</name>
    <dbReference type="NCBI Taxonomy" id="173959"/>
    <lineage>
        <taxon>Bacteria</taxon>
        <taxon>Bacillati</taxon>
        <taxon>Bacillota</taxon>
        <taxon>Bacilli</taxon>
        <taxon>Bacillales</taxon>
        <taxon>Paenibacillaceae</taxon>
        <taxon>Brevibacillus</taxon>
    </lineage>
</organism>
<dbReference type="Proteomes" id="UP000282028">
    <property type="component" value="Unassembled WGS sequence"/>
</dbReference>
<keyword evidence="1" id="KW-0378">Hydrolase</keyword>
<dbReference type="EMBL" id="RHHR01000003">
    <property type="protein sequence ID" value="RNB76908.1"/>
    <property type="molecule type" value="Genomic_DNA"/>
</dbReference>
<dbReference type="RefSeq" id="WP_122907270.1">
    <property type="nucleotide sequence ID" value="NZ_CBCSBE010000016.1"/>
</dbReference>
<dbReference type="AlphaFoldDB" id="A0A3M8CMN8"/>
<dbReference type="InterPro" id="IPR029058">
    <property type="entry name" value="AB_hydrolase_fold"/>
</dbReference>
<dbReference type="Gene3D" id="3.40.50.1820">
    <property type="entry name" value="alpha/beta hydrolase"/>
    <property type="match status" value="1"/>
</dbReference>
<dbReference type="GO" id="GO:0016787">
    <property type="term" value="F:hydrolase activity"/>
    <property type="evidence" value="ECO:0007669"/>
    <property type="project" value="UniProtKB-KW"/>
</dbReference>
<comment type="caution">
    <text evidence="1">The sequence shown here is derived from an EMBL/GenBank/DDBJ whole genome shotgun (WGS) entry which is preliminary data.</text>
</comment>
<keyword evidence="2" id="KW-1185">Reference proteome</keyword>
<name>A0A3M8CMN8_9BACL</name>
<protein>
    <submittedName>
        <fullName evidence="1">Alpha/beta hydrolase</fullName>
    </submittedName>
</protein>
<dbReference type="OrthoDB" id="252464at2"/>
<evidence type="ECO:0000313" key="1">
    <source>
        <dbReference type="EMBL" id="RNB76908.1"/>
    </source>
</evidence>
<evidence type="ECO:0000313" key="2">
    <source>
        <dbReference type="Proteomes" id="UP000282028"/>
    </source>
</evidence>